<organism evidence="7 8">
    <name type="scientific">Rehmannia glutinosa</name>
    <name type="common">Chinese foxglove</name>
    <dbReference type="NCBI Taxonomy" id="99300"/>
    <lineage>
        <taxon>Eukaryota</taxon>
        <taxon>Viridiplantae</taxon>
        <taxon>Streptophyta</taxon>
        <taxon>Embryophyta</taxon>
        <taxon>Tracheophyta</taxon>
        <taxon>Spermatophyta</taxon>
        <taxon>Magnoliopsida</taxon>
        <taxon>eudicotyledons</taxon>
        <taxon>Gunneridae</taxon>
        <taxon>Pentapetalae</taxon>
        <taxon>asterids</taxon>
        <taxon>lamiids</taxon>
        <taxon>Lamiales</taxon>
        <taxon>Orobanchaceae</taxon>
        <taxon>Rehmannieae</taxon>
        <taxon>Rehmannia</taxon>
    </lineage>
</organism>
<dbReference type="EMBL" id="JABTTQ020000013">
    <property type="protein sequence ID" value="KAK6143132.1"/>
    <property type="molecule type" value="Genomic_DNA"/>
</dbReference>
<feature type="domain" description="Rad21/Rec8-like protein N-terminal" evidence="6">
    <location>
        <begin position="1"/>
        <end position="101"/>
    </location>
</feature>
<feature type="compositionally biased region" description="Polar residues" evidence="4">
    <location>
        <begin position="199"/>
        <end position="218"/>
    </location>
</feature>
<dbReference type="InterPro" id="IPR006910">
    <property type="entry name" value="Rad21_Rec8_N"/>
</dbReference>
<dbReference type="CDD" id="cd21793">
    <property type="entry name" value="Rad21_Rec8_M_AtSYN1-like"/>
    <property type="match status" value="1"/>
</dbReference>
<sequence length="649" mass="72226">MFYSHTFLARKGPLGTVWCAAHLQHKLKKSHYISTNVPSTVEQIMCPEVPIALRISGHLLLGVVRIYSKQVDYFFEDCNEIRITINRVFTTVNVNLPNDATHAPFHSVTLPEKLDLDSLELDDYYKDCSINVNSVPWLFYATDQIPTGKDPYIVISFDEHDLRDSSIIEDNSGSGPTPMDGDVPPPVELDTAAGLKDPSPSNLSGANDRNVGSKSPQDLPSIEFMRDATHGFDFNNSPILPDRAAPDEFLEEQINKDKETFTPVTEEIMLPDGHFSSSHNHEEQHSLGRSNSPAIFVHQSPEMQIQPSPPPVAQPKVTRKRKQLFDRTIVLSNKHMENVRNDTSDIRRVKKNCPLSSLAIWKTNNRLRLRKEGFTCEPFITGTCAELHALYKEDSVPAKFQLATTEETHQETSTVQPPLNRQDSDTEIEILRNNECASPERYIPSFSTVVPSPAGRSYFTPENSNLGLQSEHMETTDGDGLLPTADMGTSGNLDSEMKTPDTFYGKDLQAEHTALSDIPELVASAGDLGFLEQDDYSPAGSQGTPEFGIFSKNQGTPELKALSSRTRAVAQYLKRQSSVTPILGNSEESSEDLSLNKILDGKPRKICARMFFETLVLKNYGLVDAHQENPYDDITLKVTPKLSKGQFSA</sequence>
<evidence type="ECO:0000256" key="3">
    <source>
        <dbReference type="ARBA" id="ARBA00023242"/>
    </source>
</evidence>
<dbReference type="InterPro" id="IPR023093">
    <property type="entry name" value="ScpA-like_C"/>
</dbReference>
<evidence type="ECO:0000313" key="7">
    <source>
        <dbReference type="EMBL" id="KAK6143132.1"/>
    </source>
</evidence>
<dbReference type="Pfam" id="PF04824">
    <property type="entry name" value="Rad21_Rec8"/>
    <property type="match status" value="1"/>
</dbReference>
<proteinExistence type="inferred from homology"/>
<dbReference type="PANTHER" id="PTHR12585">
    <property type="entry name" value="SCC1 / RAD21 FAMILY MEMBER"/>
    <property type="match status" value="1"/>
</dbReference>
<dbReference type="Pfam" id="PF04825">
    <property type="entry name" value="Rad21_Rec8_N"/>
    <property type="match status" value="1"/>
</dbReference>
<comment type="caution">
    <text evidence="7">The sequence shown here is derived from an EMBL/GenBank/DDBJ whole genome shotgun (WGS) entry which is preliminary data.</text>
</comment>
<gene>
    <name evidence="7" type="ORF">DH2020_023480</name>
</gene>
<evidence type="ECO:0000259" key="6">
    <source>
        <dbReference type="Pfam" id="PF04825"/>
    </source>
</evidence>
<dbReference type="InterPro" id="IPR036390">
    <property type="entry name" value="WH_DNA-bd_sf"/>
</dbReference>
<dbReference type="InterPro" id="IPR006909">
    <property type="entry name" value="Rad21/Rec8_C_eu"/>
</dbReference>
<name>A0ABR0W671_REHGL</name>
<dbReference type="InterPro" id="IPR039781">
    <property type="entry name" value="Rad21/Rec8-like"/>
</dbReference>
<dbReference type="PANTHER" id="PTHR12585:SF55">
    <property type="entry name" value="SISTER CHROMATID COHESION 1 PROTEIN 3"/>
    <property type="match status" value="1"/>
</dbReference>
<evidence type="ECO:0008006" key="9">
    <source>
        <dbReference type="Google" id="ProtNLM"/>
    </source>
</evidence>
<evidence type="ECO:0000256" key="2">
    <source>
        <dbReference type="ARBA" id="ARBA00009870"/>
    </source>
</evidence>
<evidence type="ECO:0000256" key="4">
    <source>
        <dbReference type="SAM" id="MobiDB-lite"/>
    </source>
</evidence>
<keyword evidence="3" id="KW-0539">Nucleus</keyword>
<protein>
    <recommendedName>
        <fullName evidence="9">Sister chromatid cohesion 1 protein 3</fullName>
    </recommendedName>
</protein>
<keyword evidence="8" id="KW-1185">Reference proteome</keyword>
<feature type="domain" description="Rad21/Rec8-like protein C-terminal eukaryotic" evidence="5">
    <location>
        <begin position="590"/>
        <end position="642"/>
    </location>
</feature>
<comment type="subcellular location">
    <subcellularLocation>
        <location evidence="1">Nucleus</location>
    </subcellularLocation>
</comment>
<evidence type="ECO:0000259" key="5">
    <source>
        <dbReference type="Pfam" id="PF04824"/>
    </source>
</evidence>
<feature type="region of interest" description="Disordered" evidence="4">
    <location>
        <begin position="166"/>
        <end position="219"/>
    </location>
</feature>
<dbReference type="Gene3D" id="1.10.10.580">
    <property type="entry name" value="Structural maintenance of chromosome 1. Chain E"/>
    <property type="match status" value="1"/>
</dbReference>
<evidence type="ECO:0000256" key="1">
    <source>
        <dbReference type="ARBA" id="ARBA00004123"/>
    </source>
</evidence>
<reference evidence="7 8" key="1">
    <citation type="journal article" date="2021" name="Comput. Struct. Biotechnol. J.">
        <title>De novo genome assembly of the potent medicinal plant Rehmannia glutinosa using nanopore technology.</title>
        <authorList>
            <person name="Ma L."/>
            <person name="Dong C."/>
            <person name="Song C."/>
            <person name="Wang X."/>
            <person name="Zheng X."/>
            <person name="Niu Y."/>
            <person name="Chen S."/>
            <person name="Feng W."/>
        </authorList>
    </citation>
    <scope>NUCLEOTIDE SEQUENCE [LARGE SCALE GENOMIC DNA]</scope>
    <source>
        <strain evidence="7">DH-2019</strain>
    </source>
</reference>
<comment type="similarity">
    <text evidence="2">Belongs to the rad21 family.</text>
</comment>
<dbReference type="SUPFAM" id="SSF46785">
    <property type="entry name" value="Winged helix' DNA-binding domain"/>
    <property type="match status" value="1"/>
</dbReference>
<evidence type="ECO:0000313" key="8">
    <source>
        <dbReference type="Proteomes" id="UP001318860"/>
    </source>
</evidence>
<dbReference type="Proteomes" id="UP001318860">
    <property type="component" value="Unassembled WGS sequence"/>
</dbReference>
<accession>A0ABR0W671</accession>